<dbReference type="FunFam" id="3.30.70.330:FF:000023">
    <property type="entry name" value="Heterogeneous nuclear ribonucleoprotein q isoform"/>
    <property type="match status" value="1"/>
</dbReference>
<dbReference type="InterPro" id="IPR012677">
    <property type="entry name" value="Nucleotide-bd_a/b_plait_sf"/>
</dbReference>
<dbReference type="EMBL" id="CAJNOK010005096">
    <property type="protein sequence ID" value="CAF0960160.1"/>
    <property type="molecule type" value="Genomic_DNA"/>
</dbReference>
<feature type="region of interest" description="Disordered" evidence="6">
    <location>
        <begin position="168"/>
        <end position="188"/>
    </location>
</feature>
<dbReference type="PROSITE" id="PS50102">
    <property type="entry name" value="RRM"/>
    <property type="match status" value="3"/>
</dbReference>
<feature type="compositionally biased region" description="Polar residues" evidence="6">
    <location>
        <begin position="617"/>
        <end position="634"/>
    </location>
</feature>
<accession>A0A814ERE7</accession>
<evidence type="ECO:0000256" key="1">
    <source>
        <dbReference type="ARBA" id="ARBA00004496"/>
    </source>
</evidence>
<name>A0A814ERE7_9BILA</name>
<evidence type="ECO:0000313" key="8">
    <source>
        <dbReference type="EMBL" id="CAF0960160.1"/>
    </source>
</evidence>
<feature type="compositionally biased region" description="Basic and acidic residues" evidence="6">
    <location>
        <begin position="436"/>
        <end position="453"/>
    </location>
</feature>
<evidence type="ECO:0000259" key="7">
    <source>
        <dbReference type="PROSITE" id="PS50102"/>
    </source>
</evidence>
<dbReference type="Proteomes" id="UP000677228">
    <property type="component" value="Unassembled WGS sequence"/>
</dbReference>
<comment type="subcellular location">
    <subcellularLocation>
        <location evidence="1">Cytoplasm</location>
    </subcellularLocation>
</comment>
<feature type="region of interest" description="Disordered" evidence="6">
    <location>
        <begin position="509"/>
        <end position="639"/>
    </location>
</feature>
<dbReference type="InterPro" id="IPR000504">
    <property type="entry name" value="RRM_dom"/>
</dbReference>
<keyword evidence="3" id="KW-0677">Repeat</keyword>
<dbReference type="AlphaFoldDB" id="A0A814ERE7"/>
<comment type="caution">
    <text evidence="9">The sequence shown here is derived from an EMBL/GenBank/DDBJ whole genome shotgun (WGS) entry which is preliminary data.</text>
</comment>
<evidence type="ECO:0000256" key="5">
    <source>
        <dbReference type="PROSITE-ProRule" id="PRU00176"/>
    </source>
</evidence>
<evidence type="ECO:0000313" key="11">
    <source>
        <dbReference type="EMBL" id="CAF3744597.1"/>
    </source>
</evidence>
<dbReference type="GO" id="GO:0003723">
    <property type="term" value="F:RNA binding"/>
    <property type="evidence" value="ECO:0007669"/>
    <property type="project" value="UniProtKB-UniRule"/>
</dbReference>
<dbReference type="EMBL" id="CAJOBC010002661">
    <property type="protein sequence ID" value="CAF3744597.1"/>
    <property type="molecule type" value="Genomic_DNA"/>
</dbReference>
<dbReference type="NCBIfam" id="TIGR01648">
    <property type="entry name" value="hnRNP-R-Q"/>
    <property type="match status" value="1"/>
</dbReference>
<feature type="region of interest" description="Disordered" evidence="6">
    <location>
        <begin position="1"/>
        <end position="47"/>
    </location>
</feature>
<dbReference type="InterPro" id="IPR006535">
    <property type="entry name" value="HnRNP_R/Q_splicing_fac"/>
</dbReference>
<organism evidence="9 12">
    <name type="scientific">Didymodactylos carnosus</name>
    <dbReference type="NCBI Taxonomy" id="1234261"/>
    <lineage>
        <taxon>Eukaryota</taxon>
        <taxon>Metazoa</taxon>
        <taxon>Spiralia</taxon>
        <taxon>Gnathifera</taxon>
        <taxon>Rotifera</taxon>
        <taxon>Eurotatoria</taxon>
        <taxon>Bdelloidea</taxon>
        <taxon>Philodinida</taxon>
        <taxon>Philodinidae</taxon>
        <taxon>Didymodactylos</taxon>
    </lineage>
</organism>
<evidence type="ECO:0000313" key="10">
    <source>
        <dbReference type="EMBL" id="CAF3733035.1"/>
    </source>
</evidence>
<feature type="compositionally biased region" description="Basic and acidic residues" evidence="6">
    <location>
        <begin position="37"/>
        <end position="47"/>
    </location>
</feature>
<feature type="compositionally biased region" description="Gly residues" evidence="6">
    <location>
        <begin position="514"/>
        <end position="526"/>
    </location>
</feature>
<proteinExistence type="predicted"/>
<dbReference type="FunFam" id="3.30.70.330:FF:000027">
    <property type="entry name" value="Heterogeneous nuclear ribonucleoprotein q isoform"/>
    <property type="match status" value="1"/>
</dbReference>
<dbReference type="Gene3D" id="3.30.70.330">
    <property type="match status" value="3"/>
</dbReference>
<sequence>MNGSSDENHPNNVDETVKTENIDQPSSSVDETSQDFTAKDETLKEPWTEQKLNEKIVQKLKNSIENGKLTEADIDNKLCLALKTLPDDQESIDSVLNEYDTSDLTGVINKSAFLCNIIKQWKLKNTKEIKNSSEKKIGESTDKKPGPDEAKLKAICDRTHYAIEITAGQRKYGGPPPEGPERPPENSEVFVGKIPREVFEDELIPLCEEAGKIWDLRLMIDPSTGYTKGYCFVTFCSQSDSLKARDRLNGFAIRPGKILKANLSVANVRLFVGNIPKTKTKEEIKEELSKLVEGITEVIVYIPADEADKKKNRGFCFVDFDTHKNASAAKRKLASSRTRLFNRDVAIDWADPDENPDDETMSKVKVLYVRNLTSDVSEQDVKDLFLPYGNIERVRKVRDYAFVHFDTRDDALNAMKALNGKQLGKNSMEISLAKPMSDKRKQAQQKREQRKQFEPYSRGGGYGMGGGSDSHYGNAPPSRMQGGNIGMSGGTDMFMPNYDMDYGMMGNDMRSGGPSRGGRMSRGGRSGQPTSSYGGPMMMNRGGGMGNGPSRRGGNMSMRGGGGNNNGRSSFGGYGGGNNNLGGGRQQMNQQYSGGMKRKSGPMEGRGGGLPKRNRQDNTGSWGMVDDSNNTGGNWFQDAGYSQYHWN</sequence>
<feature type="compositionally biased region" description="Polar residues" evidence="6">
    <location>
        <begin position="22"/>
        <end position="36"/>
    </location>
</feature>
<evidence type="ECO:0000313" key="9">
    <source>
        <dbReference type="EMBL" id="CAF0971582.1"/>
    </source>
</evidence>
<feature type="compositionally biased region" description="Gly residues" evidence="6">
    <location>
        <begin position="559"/>
        <end position="585"/>
    </location>
</feature>
<dbReference type="Pfam" id="PF00076">
    <property type="entry name" value="RRM_1"/>
    <property type="match status" value="3"/>
</dbReference>
<dbReference type="InterPro" id="IPR041337">
    <property type="entry name" value="hnRNP_Q_AcD"/>
</dbReference>
<keyword evidence="2" id="KW-0963">Cytoplasm</keyword>
<dbReference type="InterPro" id="IPR035979">
    <property type="entry name" value="RBD_domain_sf"/>
</dbReference>
<dbReference type="CDD" id="cd21039">
    <property type="entry name" value="NURR"/>
    <property type="match status" value="1"/>
</dbReference>
<feature type="domain" description="RRM" evidence="7">
    <location>
        <begin position="365"/>
        <end position="435"/>
    </location>
</feature>
<feature type="domain" description="RRM" evidence="7">
    <location>
        <begin position="268"/>
        <end position="352"/>
    </location>
</feature>
<dbReference type="SUPFAM" id="SSF54928">
    <property type="entry name" value="RNA-binding domain, RBD"/>
    <property type="match status" value="2"/>
</dbReference>
<evidence type="ECO:0000256" key="3">
    <source>
        <dbReference type="ARBA" id="ARBA00022737"/>
    </source>
</evidence>
<keyword evidence="4 5" id="KW-0694">RNA-binding</keyword>
<protein>
    <recommendedName>
        <fullName evidence="7">RRM domain-containing protein</fullName>
    </recommendedName>
</protein>
<dbReference type="Proteomes" id="UP000682733">
    <property type="component" value="Unassembled WGS sequence"/>
</dbReference>
<feature type="compositionally biased region" description="Gly residues" evidence="6">
    <location>
        <begin position="458"/>
        <end position="468"/>
    </location>
</feature>
<gene>
    <name evidence="9" type="ORF">GPM918_LOCUS12265</name>
    <name evidence="8" type="ORF">OVA965_LOCUS12593</name>
    <name evidence="11" type="ORF">SRO942_LOCUS12266</name>
    <name evidence="10" type="ORF">TMI583_LOCUS12597</name>
</gene>
<dbReference type="PANTHER" id="PTHR21245">
    <property type="entry name" value="HETEROGENEOUS NUCLEAR RIBONUCLEOPROTEIN"/>
    <property type="match status" value="1"/>
</dbReference>
<dbReference type="OrthoDB" id="3800936at2759"/>
<evidence type="ECO:0000256" key="2">
    <source>
        <dbReference type="ARBA" id="ARBA00022490"/>
    </source>
</evidence>
<evidence type="ECO:0000313" key="12">
    <source>
        <dbReference type="Proteomes" id="UP000663829"/>
    </source>
</evidence>
<reference evidence="9" key="1">
    <citation type="submission" date="2021-02" db="EMBL/GenBank/DDBJ databases">
        <authorList>
            <person name="Nowell W R."/>
        </authorList>
    </citation>
    <scope>NUCLEOTIDE SEQUENCE</scope>
</reference>
<dbReference type="CDD" id="cd12250">
    <property type="entry name" value="RRM2_hnRNPR_like"/>
    <property type="match status" value="1"/>
</dbReference>
<keyword evidence="12" id="KW-1185">Reference proteome</keyword>
<feature type="region of interest" description="Disordered" evidence="6">
    <location>
        <begin position="432"/>
        <end position="469"/>
    </location>
</feature>
<evidence type="ECO:0000256" key="4">
    <source>
        <dbReference type="ARBA" id="ARBA00022884"/>
    </source>
</evidence>
<dbReference type="SMART" id="SM00360">
    <property type="entry name" value="RRM"/>
    <property type="match status" value="3"/>
</dbReference>
<dbReference type="Pfam" id="PF18360">
    <property type="entry name" value="hnRNP_Q_AcD"/>
    <property type="match status" value="1"/>
</dbReference>
<dbReference type="Proteomes" id="UP000681722">
    <property type="component" value="Unassembled WGS sequence"/>
</dbReference>
<dbReference type="CDD" id="cd12251">
    <property type="entry name" value="RRM3_hnRNPR_like"/>
    <property type="match status" value="1"/>
</dbReference>
<feature type="domain" description="RRM" evidence="7">
    <location>
        <begin position="187"/>
        <end position="266"/>
    </location>
</feature>
<feature type="compositionally biased region" description="Polar residues" evidence="6">
    <location>
        <begin position="1"/>
        <end position="14"/>
    </location>
</feature>
<evidence type="ECO:0000256" key="6">
    <source>
        <dbReference type="SAM" id="MobiDB-lite"/>
    </source>
</evidence>
<dbReference type="CDD" id="cd12249">
    <property type="entry name" value="RRM1_hnRNPR_like"/>
    <property type="match status" value="1"/>
</dbReference>
<feature type="compositionally biased region" description="Low complexity" evidence="6">
    <location>
        <begin position="548"/>
        <end position="558"/>
    </location>
</feature>
<dbReference type="EMBL" id="CAJNOQ010002661">
    <property type="protein sequence ID" value="CAF0971582.1"/>
    <property type="molecule type" value="Genomic_DNA"/>
</dbReference>
<dbReference type="EMBL" id="CAJOBA010005101">
    <property type="protein sequence ID" value="CAF3733035.1"/>
    <property type="molecule type" value="Genomic_DNA"/>
</dbReference>
<dbReference type="Proteomes" id="UP000663829">
    <property type="component" value="Unassembled WGS sequence"/>
</dbReference>
<dbReference type="GO" id="GO:0005737">
    <property type="term" value="C:cytoplasm"/>
    <property type="evidence" value="ECO:0007669"/>
    <property type="project" value="UniProtKB-SubCell"/>
</dbReference>